<evidence type="ECO:0000313" key="2">
    <source>
        <dbReference type="Proteomes" id="UP000182235"/>
    </source>
</evidence>
<evidence type="ECO:0008006" key="3">
    <source>
        <dbReference type="Google" id="ProtNLM"/>
    </source>
</evidence>
<dbReference type="InterPro" id="IPR052022">
    <property type="entry name" value="26kDa_periplasmic_antigen"/>
</dbReference>
<dbReference type="Pfam" id="PF04402">
    <property type="entry name" value="SIMPL"/>
    <property type="match status" value="1"/>
</dbReference>
<evidence type="ECO:0000313" key="1">
    <source>
        <dbReference type="EMBL" id="OJD13905.1"/>
    </source>
</evidence>
<dbReference type="EMBL" id="LGRN01000259">
    <property type="protein sequence ID" value="OJD13905.1"/>
    <property type="molecule type" value="Genomic_DNA"/>
</dbReference>
<dbReference type="Gene3D" id="3.30.110.170">
    <property type="entry name" value="Protein of unknown function (DUF541), domain 1"/>
    <property type="match status" value="1"/>
</dbReference>
<dbReference type="PANTHER" id="PTHR34387:SF2">
    <property type="entry name" value="SLR1258 PROTEIN"/>
    <property type="match status" value="1"/>
</dbReference>
<reference evidence="1 2" key="1">
    <citation type="submission" date="2015-07" db="EMBL/GenBank/DDBJ databases">
        <title>Emmonsia species relationships and genome sequence.</title>
        <authorList>
            <consortium name="The Broad Institute Genomics Platform"/>
            <person name="Cuomo C.A."/>
            <person name="Munoz J.F."/>
            <person name="Imamovic A."/>
            <person name="Priest M.E."/>
            <person name="Young S."/>
            <person name="Clay O.K."/>
            <person name="McEwen J.G."/>
        </authorList>
    </citation>
    <scope>NUCLEOTIDE SEQUENCE [LARGE SCALE GENOMIC DNA]</scope>
    <source>
        <strain evidence="1 2">UAMH 9510</strain>
    </source>
</reference>
<dbReference type="GO" id="GO:0006974">
    <property type="term" value="P:DNA damage response"/>
    <property type="evidence" value="ECO:0007669"/>
    <property type="project" value="TreeGrafter"/>
</dbReference>
<dbReference type="Proteomes" id="UP000182235">
    <property type="component" value="Unassembled WGS sequence"/>
</dbReference>
<gene>
    <name evidence="1" type="ORF">AJ78_05695</name>
</gene>
<dbReference type="OrthoDB" id="3335918at2759"/>
<protein>
    <recommendedName>
        <fullName evidence="3">SIMPL domain-containing protein</fullName>
    </recommendedName>
</protein>
<name>A0A1J9PBI1_9EURO</name>
<dbReference type="VEuPathDB" id="FungiDB:AJ78_05695"/>
<dbReference type="Gene3D" id="3.30.70.2970">
    <property type="entry name" value="Protein of unknown function (DUF541), domain 2"/>
    <property type="match status" value="1"/>
</dbReference>
<keyword evidence="2" id="KW-1185">Reference proteome</keyword>
<organism evidence="1 2">
    <name type="scientific">Emergomyces pasteurianus Ep9510</name>
    <dbReference type="NCBI Taxonomy" id="1447872"/>
    <lineage>
        <taxon>Eukaryota</taxon>
        <taxon>Fungi</taxon>
        <taxon>Dikarya</taxon>
        <taxon>Ascomycota</taxon>
        <taxon>Pezizomycotina</taxon>
        <taxon>Eurotiomycetes</taxon>
        <taxon>Eurotiomycetidae</taxon>
        <taxon>Onygenales</taxon>
        <taxon>Ajellomycetaceae</taxon>
        <taxon>Emergomyces</taxon>
    </lineage>
</organism>
<dbReference type="InterPro" id="IPR007497">
    <property type="entry name" value="SIMPL/DUF541"/>
</dbReference>
<proteinExistence type="predicted"/>
<dbReference type="AlphaFoldDB" id="A0A1J9PBI1"/>
<accession>A0A1J9PBI1</accession>
<comment type="caution">
    <text evidence="1">The sequence shown here is derived from an EMBL/GenBank/DDBJ whole genome shotgun (WGS) entry which is preliminary data.</text>
</comment>
<dbReference type="PANTHER" id="PTHR34387">
    <property type="entry name" value="SLR1258 PROTEIN"/>
    <property type="match status" value="1"/>
</dbReference>
<sequence>MAKPITISVTGYTEINRDPERAVLSFAVIHKAAEQTTASSNIVQTSKAVQELLETYAPKLPTGEATSDAAITHWSMTNMSTSSYQDQIDKTTVFEATTSFTAKFRDFDKLGSVSSTLSVIPNVSIKSIRWMLTDATISSLVSECRISAAHNALEKARDYAKAFGYQDVQPYEISDNGYGLPVASSASMMRSRKIMRGVRHEEQLLLTFRPEEVSMNSSVTVKFNVV</sequence>